<dbReference type="InterPro" id="IPR019079">
    <property type="entry name" value="Capsule_synth_CapA"/>
</dbReference>
<dbReference type="Proteomes" id="UP000251213">
    <property type="component" value="Unassembled WGS sequence"/>
</dbReference>
<comment type="similarity">
    <text evidence="1">Belongs to the CapA family.</text>
</comment>
<dbReference type="SUPFAM" id="SSF56300">
    <property type="entry name" value="Metallo-dependent phosphatases"/>
    <property type="match status" value="1"/>
</dbReference>
<organism evidence="3 4">
    <name type="scientific">Thermoflavimicrobium daqui</name>
    <dbReference type="NCBI Taxonomy" id="2137476"/>
    <lineage>
        <taxon>Bacteria</taxon>
        <taxon>Bacillati</taxon>
        <taxon>Bacillota</taxon>
        <taxon>Bacilli</taxon>
        <taxon>Bacillales</taxon>
        <taxon>Thermoactinomycetaceae</taxon>
        <taxon>Thermoflavimicrobium</taxon>
    </lineage>
</organism>
<dbReference type="Gene3D" id="3.60.21.10">
    <property type="match status" value="1"/>
</dbReference>
<dbReference type="CDD" id="cd07381">
    <property type="entry name" value="MPP_CapA"/>
    <property type="match status" value="1"/>
</dbReference>
<proteinExistence type="inferred from homology"/>
<reference evidence="3 4" key="1">
    <citation type="submission" date="2018-06" db="EMBL/GenBank/DDBJ databases">
        <title>Thermoflavimicrobium daqus sp. nov., a thermophilic microbe isolated from Moutai-flavour Daqu.</title>
        <authorList>
            <person name="Wang X."/>
            <person name="Zhou H."/>
        </authorList>
    </citation>
    <scope>NUCLEOTIDE SEQUENCE [LARGE SCALE GENOMIC DNA]</scope>
    <source>
        <strain evidence="3 4">FBKL4.011</strain>
    </source>
</reference>
<dbReference type="AlphaFoldDB" id="A0A364K290"/>
<dbReference type="RefSeq" id="WP_113659787.1">
    <property type="nucleotide sequence ID" value="NZ_KZ845671.1"/>
</dbReference>
<name>A0A364K290_9BACL</name>
<dbReference type="PANTHER" id="PTHR33393:SF12">
    <property type="entry name" value="CAPSULE BIOSYNTHESIS PROTEIN CAPA"/>
    <property type="match status" value="1"/>
</dbReference>
<dbReference type="InterPro" id="IPR052169">
    <property type="entry name" value="CW_Biosynth-Accessory"/>
</dbReference>
<evidence type="ECO:0000313" key="4">
    <source>
        <dbReference type="Proteomes" id="UP000251213"/>
    </source>
</evidence>
<keyword evidence="4" id="KW-1185">Reference proteome</keyword>
<dbReference type="OrthoDB" id="9810906at2"/>
<feature type="domain" description="Capsule synthesis protein CapA" evidence="2">
    <location>
        <begin position="43"/>
        <end position="285"/>
    </location>
</feature>
<comment type="caution">
    <text evidence="3">The sequence shown here is derived from an EMBL/GenBank/DDBJ whole genome shotgun (WGS) entry which is preliminary data.</text>
</comment>
<gene>
    <name evidence="3" type="ORF">DL897_14120</name>
</gene>
<dbReference type="InterPro" id="IPR029052">
    <property type="entry name" value="Metallo-depent_PP-like"/>
</dbReference>
<dbReference type="SMART" id="SM00854">
    <property type="entry name" value="PGA_cap"/>
    <property type="match status" value="1"/>
</dbReference>
<reference evidence="3 4" key="2">
    <citation type="submission" date="2018-06" db="EMBL/GenBank/DDBJ databases">
        <authorList>
            <person name="Zhirakovskaya E."/>
        </authorList>
    </citation>
    <scope>NUCLEOTIDE SEQUENCE [LARGE SCALE GENOMIC DNA]</scope>
    <source>
        <strain evidence="3 4">FBKL4.011</strain>
    </source>
</reference>
<dbReference type="EMBL" id="QJKK01000009">
    <property type="protein sequence ID" value="RAL22544.1"/>
    <property type="molecule type" value="Genomic_DNA"/>
</dbReference>
<dbReference type="PANTHER" id="PTHR33393">
    <property type="entry name" value="POLYGLUTAMINE SYNTHESIS ACCESSORY PROTEIN RV0574C-RELATED"/>
    <property type="match status" value="1"/>
</dbReference>
<evidence type="ECO:0000313" key="3">
    <source>
        <dbReference type="EMBL" id="RAL22544.1"/>
    </source>
</evidence>
<sequence>MILVIIILSLGAWFFDFGLLSDNESTDIKAKDQPIQATPTKATIAATGDIMMHDWQIKGGKKKDGTYNFDHFFKSIKPYLTEPDIAIGNFEFTLLGKEPYMGYPHFNSPDEIADAIKASGFDVVSTANNHSIDTGVPGVKRTYRVLNEKGIKTAGTAPSPGKRKPAFVEKNGIKFAFLSYTEMTNGIPVPKNYLVNRIKLEQIKKDIEDAKKQGADFVAVSLHFGEEYQKQPNEYQKKVAKQVLKDGADAILGNHPHVLQRVEKVNVDGKEKLIIYSMGNFMSYQVQPHTDESAIIYFDVVKDPVKNQVKIENVSFLPILTYKKGYYVEVVPLPSDQPESLENWPGITKTKWKTSYQNIVDVITSKQKFPIYTK</sequence>
<protein>
    <submittedName>
        <fullName evidence="3">Capsular biosynthesis protein</fullName>
    </submittedName>
</protein>
<evidence type="ECO:0000256" key="1">
    <source>
        <dbReference type="ARBA" id="ARBA00005662"/>
    </source>
</evidence>
<dbReference type="Pfam" id="PF09587">
    <property type="entry name" value="PGA_cap"/>
    <property type="match status" value="1"/>
</dbReference>
<evidence type="ECO:0000259" key="2">
    <source>
        <dbReference type="SMART" id="SM00854"/>
    </source>
</evidence>
<accession>A0A364K290</accession>